<accession>A0A849CED6</accession>
<evidence type="ECO:0000313" key="1">
    <source>
        <dbReference type="EMBL" id="NNH75000.1"/>
    </source>
</evidence>
<protein>
    <submittedName>
        <fullName evidence="1">Uncharacterized protein</fullName>
    </submittedName>
</protein>
<dbReference type="AlphaFoldDB" id="A0A849CED6"/>
<comment type="caution">
    <text evidence="1">The sequence shown here is derived from an EMBL/GenBank/DDBJ whole genome shotgun (WGS) entry which is preliminary data.</text>
</comment>
<dbReference type="RefSeq" id="WP_067529425.1">
    <property type="nucleotide sequence ID" value="NZ_JABELX010000017.1"/>
</dbReference>
<organism evidence="1 2">
    <name type="scientific">Nocardia uniformis</name>
    <dbReference type="NCBI Taxonomy" id="53432"/>
    <lineage>
        <taxon>Bacteria</taxon>
        <taxon>Bacillati</taxon>
        <taxon>Actinomycetota</taxon>
        <taxon>Actinomycetes</taxon>
        <taxon>Mycobacteriales</taxon>
        <taxon>Nocardiaceae</taxon>
        <taxon>Nocardia</taxon>
    </lineage>
</organism>
<dbReference type="Proteomes" id="UP000586827">
    <property type="component" value="Unassembled WGS sequence"/>
</dbReference>
<dbReference type="EMBL" id="JABELX010000017">
    <property type="protein sequence ID" value="NNH75000.1"/>
    <property type="molecule type" value="Genomic_DNA"/>
</dbReference>
<sequence length="62" mass="6627">MPNLDANKSADLRNKIQLISEEVAALLGAEHPAAVSLQRAAAELAAAAPVPRRYADYQQKAE</sequence>
<name>A0A849CED6_9NOCA</name>
<evidence type="ECO:0000313" key="2">
    <source>
        <dbReference type="Proteomes" id="UP000586827"/>
    </source>
</evidence>
<keyword evidence="2" id="KW-1185">Reference proteome</keyword>
<reference evidence="1 2" key="1">
    <citation type="submission" date="2020-05" db="EMBL/GenBank/DDBJ databases">
        <title>MicrobeNet Type strains.</title>
        <authorList>
            <person name="Nicholson A.C."/>
        </authorList>
    </citation>
    <scope>NUCLEOTIDE SEQUENCE [LARGE SCALE GENOMIC DNA]</scope>
    <source>
        <strain evidence="1 2">JCM 3224</strain>
    </source>
</reference>
<gene>
    <name evidence="1" type="ORF">HLB23_34990</name>
</gene>
<proteinExistence type="predicted"/>